<dbReference type="EMBL" id="SRXW01000003">
    <property type="protein sequence ID" value="TGY88619.1"/>
    <property type="molecule type" value="Genomic_DNA"/>
</dbReference>
<feature type="region of interest" description="Disordered" evidence="10">
    <location>
        <begin position="1"/>
        <end position="24"/>
    </location>
</feature>
<sequence>MAHAYDPRLIRNDDEDEDKENPDALKAAPDFLGKALFDSRTILITGSINDKAARSVCAQLLAMAGKSDEPILMVISSPGGHVESGDMIHDMMKFIKPRVITLGSGWVASAGALIYVGAEKGDRYALPNTRFLLHQPSGGAGGMASDIEIQVREMQIMRQRLNQIFSDATGQPLERIEKDTDRDFWLSAKDAIEYGLCDKIVTSVDEIKK</sequence>
<dbReference type="GO" id="GO:0006515">
    <property type="term" value="P:protein quality control for misfolded or incompletely synthesized proteins"/>
    <property type="evidence" value="ECO:0007669"/>
    <property type="project" value="TreeGrafter"/>
</dbReference>
<dbReference type="GO" id="GO:0051117">
    <property type="term" value="F:ATPase binding"/>
    <property type="evidence" value="ECO:0007669"/>
    <property type="project" value="TreeGrafter"/>
</dbReference>
<dbReference type="GO" id="GO:0004176">
    <property type="term" value="F:ATP-dependent peptidase activity"/>
    <property type="evidence" value="ECO:0007669"/>
    <property type="project" value="InterPro"/>
</dbReference>
<comment type="caution">
    <text evidence="11">The sequence shown here is derived from an EMBL/GenBank/DDBJ whole genome shotgun (WGS) entry which is preliminary data.</text>
</comment>
<evidence type="ECO:0000313" key="11">
    <source>
        <dbReference type="EMBL" id="TGY88619.1"/>
    </source>
</evidence>
<comment type="subcellular location">
    <subcellularLocation>
        <location evidence="7">Cytoplasm</location>
    </subcellularLocation>
</comment>
<dbReference type="CDD" id="cd07017">
    <property type="entry name" value="S14_ClpP_2"/>
    <property type="match status" value="1"/>
</dbReference>
<evidence type="ECO:0000256" key="6">
    <source>
        <dbReference type="ARBA" id="ARBA00034021"/>
    </source>
</evidence>
<dbReference type="PRINTS" id="PR00127">
    <property type="entry name" value="CLPPROTEASEP"/>
</dbReference>
<dbReference type="Pfam" id="PF00574">
    <property type="entry name" value="CLP_protease"/>
    <property type="match status" value="1"/>
</dbReference>
<evidence type="ECO:0000256" key="4">
    <source>
        <dbReference type="ARBA" id="ARBA00022801"/>
    </source>
</evidence>
<dbReference type="GO" id="GO:0009368">
    <property type="term" value="C:endopeptidase Clp complex"/>
    <property type="evidence" value="ECO:0007669"/>
    <property type="project" value="TreeGrafter"/>
</dbReference>
<comment type="similarity">
    <text evidence="1 7 9">Belongs to the peptidase S14 family.</text>
</comment>
<comment type="subunit">
    <text evidence="7">Fourteen ClpP subunits assemble into 2 heptameric rings which stack back to back to give a disk-like structure with a central cavity, resembling the structure of eukaryotic proteasomes.</text>
</comment>
<organism evidence="11 12">
    <name type="scientific">Marinicauda algicola</name>
    <dbReference type="NCBI Taxonomy" id="2029849"/>
    <lineage>
        <taxon>Bacteria</taxon>
        <taxon>Pseudomonadati</taxon>
        <taxon>Pseudomonadota</taxon>
        <taxon>Alphaproteobacteria</taxon>
        <taxon>Maricaulales</taxon>
        <taxon>Maricaulaceae</taxon>
        <taxon>Marinicauda</taxon>
    </lineage>
</organism>
<feature type="compositionally biased region" description="Basic and acidic residues" evidence="10">
    <location>
        <begin position="1"/>
        <end position="12"/>
    </location>
</feature>
<evidence type="ECO:0000256" key="3">
    <source>
        <dbReference type="ARBA" id="ARBA00022670"/>
    </source>
</evidence>
<dbReference type="NCBIfam" id="NF009205">
    <property type="entry name" value="PRK12553.1"/>
    <property type="match status" value="1"/>
</dbReference>
<evidence type="ECO:0000313" key="12">
    <source>
        <dbReference type="Proteomes" id="UP000308054"/>
    </source>
</evidence>
<dbReference type="SUPFAM" id="SSF52096">
    <property type="entry name" value="ClpP/crotonase"/>
    <property type="match status" value="1"/>
</dbReference>
<dbReference type="PANTHER" id="PTHR10381">
    <property type="entry name" value="ATP-DEPENDENT CLP PROTEASE PROTEOLYTIC SUBUNIT"/>
    <property type="match status" value="1"/>
</dbReference>
<evidence type="ECO:0000256" key="7">
    <source>
        <dbReference type="HAMAP-Rule" id="MF_00444"/>
    </source>
</evidence>
<dbReference type="InterPro" id="IPR001907">
    <property type="entry name" value="ClpP"/>
</dbReference>
<dbReference type="Gene3D" id="3.90.226.10">
    <property type="entry name" value="2-enoyl-CoA Hydratase, Chain A, domain 1"/>
    <property type="match status" value="1"/>
</dbReference>
<dbReference type="EC" id="3.4.21.92" evidence="7"/>
<dbReference type="Proteomes" id="UP000308054">
    <property type="component" value="Unassembled WGS sequence"/>
</dbReference>
<keyword evidence="4 7" id="KW-0378">Hydrolase</keyword>
<proteinExistence type="inferred from homology"/>
<evidence type="ECO:0000256" key="8">
    <source>
        <dbReference type="PROSITE-ProRule" id="PRU10086"/>
    </source>
</evidence>
<evidence type="ECO:0000256" key="2">
    <source>
        <dbReference type="ARBA" id="ARBA00022490"/>
    </source>
</evidence>
<comment type="function">
    <text evidence="7">Cleaves peptides in various proteins in a process that requires ATP hydrolysis. Has a chymotrypsin-like activity. Plays a major role in the degradation of misfolded proteins.</text>
</comment>
<keyword evidence="12" id="KW-1185">Reference proteome</keyword>
<dbReference type="InterPro" id="IPR033135">
    <property type="entry name" value="ClpP_His_AS"/>
</dbReference>
<evidence type="ECO:0000256" key="9">
    <source>
        <dbReference type="RuleBase" id="RU003567"/>
    </source>
</evidence>
<dbReference type="GO" id="GO:0005737">
    <property type="term" value="C:cytoplasm"/>
    <property type="evidence" value="ECO:0007669"/>
    <property type="project" value="UniProtKB-SubCell"/>
</dbReference>
<dbReference type="AlphaFoldDB" id="A0A4V3RY15"/>
<dbReference type="OrthoDB" id="9802800at2"/>
<evidence type="ECO:0000256" key="10">
    <source>
        <dbReference type="SAM" id="MobiDB-lite"/>
    </source>
</evidence>
<dbReference type="HAMAP" id="MF_00444">
    <property type="entry name" value="ClpP"/>
    <property type="match status" value="1"/>
</dbReference>
<protein>
    <recommendedName>
        <fullName evidence="7 9">ATP-dependent Clp protease proteolytic subunit</fullName>
        <ecNumber evidence="7">3.4.21.92</ecNumber>
    </recommendedName>
    <alternativeName>
        <fullName evidence="7">Endopeptidase Clp</fullName>
    </alternativeName>
</protein>
<evidence type="ECO:0000256" key="1">
    <source>
        <dbReference type="ARBA" id="ARBA00007039"/>
    </source>
</evidence>
<dbReference type="RefSeq" id="WP_135996465.1">
    <property type="nucleotide sequence ID" value="NZ_CP071057.1"/>
</dbReference>
<gene>
    <name evidence="7" type="primary">clpP</name>
    <name evidence="11" type="ORF">E5163_12480</name>
</gene>
<keyword evidence="3 7" id="KW-0645">Protease</keyword>
<comment type="catalytic activity">
    <reaction evidence="6 7 8">
        <text>Hydrolysis of proteins to small peptides in the presence of ATP and magnesium. alpha-casein is the usual test substrate. In the absence of ATP, only oligopeptides shorter than five residues are hydrolyzed (such as succinyl-Leu-Tyr-|-NHMec, and Leu-Tyr-Leu-|-Tyr-Trp, in which cleavage of the -Tyr-|-Leu- and -Tyr-|-Trp bonds also occurs).</text>
        <dbReference type="EC" id="3.4.21.92"/>
    </reaction>
</comment>
<dbReference type="GO" id="GO:0004252">
    <property type="term" value="F:serine-type endopeptidase activity"/>
    <property type="evidence" value="ECO:0007669"/>
    <property type="project" value="UniProtKB-UniRule"/>
</dbReference>
<dbReference type="InterPro" id="IPR023562">
    <property type="entry name" value="ClpP/TepA"/>
</dbReference>
<feature type="active site" evidence="7 8">
    <location>
        <position position="134"/>
    </location>
</feature>
<name>A0A4V3RY15_9PROT</name>
<dbReference type="InterPro" id="IPR029045">
    <property type="entry name" value="ClpP/crotonase-like_dom_sf"/>
</dbReference>
<evidence type="ECO:0000256" key="5">
    <source>
        <dbReference type="ARBA" id="ARBA00022825"/>
    </source>
</evidence>
<keyword evidence="2 7" id="KW-0963">Cytoplasm</keyword>
<dbReference type="PROSITE" id="PS00382">
    <property type="entry name" value="CLP_PROTEASE_HIS"/>
    <property type="match status" value="1"/>
</dbReference>
<feature type="active site" description="Nucleophile" evidence="7">
    <location>
        <position position="109"/>
    </location>
</feature>
<dbReference type="PANTHER" id="PTHR10381:SF70">
    <property type="entry name" value="ATP-DEPENDENT CLP PROTEASE PROTEOLYTIC SUBUNIT"/>
    <property type="match status" value="1"/>
</dbReference>
<keyword evidence="5 7" id="KW-0720">Serine protease</keyword>
<accession>A0A4V3RY15</accession>
<reference evidence="11 12" key="1">
    <citation type="journal article" date="2017" name="Int. J. Syst. Evol. Microbiol.">
        <title>Marinicauda algicola sp. nov., isolated from a marine red alga Rhodosorus marinus.</title>
        <authorList>
            <person name="Jeong S.E."/>
            <person name="Jeon S.H."/>
            <person name="Chun B.H."/>
            <person name="Kim D.W."/>
            <person name="Jeon C.O."/>
        </authorList>
    </citation>
    <scope>NUCLEOTIDE SEQUENCE [LARGE SCALE GENOMIC DNA]</scope>
    <source>
        <strain evidence="11 12">JCM 31718</strain>
    </source>
</reference>